<accession>A0A4S4L459</accession>
<evidence type="ECO:0000313" key="5">
    <source>
        <dbReference type="Proteomes" id="UP000308199"/>
    </source>
</evidence>
<dbReference type="InterPro" id="IPR050613">
    <property type="entry name" value="Sec_Metabolite_Reg"/>
</dbReference>
<gene>
    <name evidence="4" type="ORF">EW145_g4633</name>
</gene>
<dbReference type="GO" id="GO:0005634">
    <property type="term" value="C:nucleus"/>
    <property type="evidence" value="ECO:0007669"/>
    <property type="project" value="UniProtKB-SubCell"/>
</dbReference>
<evidence type="ECO:0000256" key="3">
    <source>
        <dbReference type="SAM" id="MobiDB-lite"/>
    </source>
</evidence>
<sequence length="402" mass="43869">MFAADSTQPHVMKGDLLDLDFTTDMDHRKRRRNRTTQSCLNCHTSKRKCDRKRCIQLGLTGLCVYEVDDPALRDDPDLDETTRLRNRIAELESLVLSCRNPGRALVPYVTMLTGKPHPRWADPNFYEGDASDKWHTRSQKRGSITASSVTVKQRRMLSPAPEHSGAVIKTEPMSEMQNNTCYYRLSPSPPPQHSSNGTYSINIGQLHTDQFAPATFDASCVNGVAGAGGCSPISYSPSSSASSGLNVHSPSDIYRYDDACACTSDPATSHSFVALARQLEGMSNYLQHLPEHSQSRCSIFRRIQELRSILHGDGSPKSSTSPAVPFGGYDANNSDSLRSPVESDLMSVSASVPLSAPATPHSLHVLHWAAENGGAHHGGVHPYFAHTDVYAKAVGAYNNVVS</sequence>
<dbReference type="InterPro" id="IPR001138">
    <property type="entry name" value="Zn2Cys6_DnaBD"/>
</dbReference>
<feature type="compositionally biased region" description="Polar residues" evidence="3">
    <location>
        <begin position="141"/>
        <end position="151"/>
    </location>
</feature>
<dbReference type="PANTHER" id="PTHR31001">
    <property type="entry name" value="UNCHARACTERIZED TRANSCRIPTIONAL REGULATORY PROTEIN"/>
    <property type="match status" value="1"/>
</dbReference>
<dbReference type="AlphaFoldDB" id="A0A4S4L459"/>
<dbReference type="GO" id="GO:0008270">
    <property type="term" value="F:zinc ion binding"/>
    <property type="evidence" value="ECO:0007669"/>
    <property type="project" value="InterPro"/>
</dbReference>
<dbReference type="PANTHER" id="PTHR31001:SF81">
    <property type="entry name" value="ZN(II)2CYS6 TRANSCRIPTION FACTOR"/>
    <property type="match status" value="1"/>
</dbReference>
<keyword evidence="5" id="KW-1185">Reference proteome</keyword>
<dbReference type="CDD" id="cd00067">
    <property type="entry name" value="GAL4"/>
    <property type="match status" value="1"/>
</dbReference>
<feature type="region of interest" description="Disordered" evidence="3">
    <location>
        <begin position="136"/>
        <end position="171"/>
    </location>
</feature>
<keyword evidence="2" id="KW-0539">Nucleus</keyword>
<dbReference type="EMBL" id="SGPK01000245">
    <property type="protein sequence ID" value="THH05661.1"/>
    <property type="molecule type" value="Genomic_DNA"/>
</dbReference>
<dbReference type="GO" id="GO:0000981">
    <property type="term" value="F:DNA-binding transcription factor activity, RNA polymerase II-specific"/>
    <property type="evidence" value="ECO:0007669"/>
    <property type="project" value="InterPro"/>
</dbReference>
<reference evidence="4 5" key="1">
    <citation type="submission" date="2019-02" db="EMBL/GenBank/DDBJ databases">
        <title>Genome sequencing of the rare red list fungi Phellinidium pouzarii.</title>
        <authorList>
            <person name="Buettner E."/>
            <person name="Kellner H."/>
        </authorList>
    </citation>
    <scope>NUCLEOTIDE SEQUENCE [LARGE SCALE GENOMIC DNA]</scope>
    <source>
        <strain evidence="4 5">DSM 108285</strain>
    </source>
</reference>
<proteinExistence type="predicted"/>
<name>A0A4S4L459_9AGAM</name>
<comment type="caution">
    <text evidence="4">The sequence shown here is derived from an EMBL/GenBank/DDBJ whole genome shotgun (WGS) entry which is preliminary data.</text>
</comment>
<feature type="region of interest" description="Disordered" evidence="3">
    <location>
        <begin position="311"/>
        <end position="332"/>
    </location>
</feature>
<evidence type="ECO:0008006" key="6">
    <source>
        <dbReference type="Google" id="ProtNLM"/>
    </source>
</evidence>
<evidence type="ECO:0000313" key="4">
    <source>
        <dbReference type="EMBL" id="THH05661.1"/>
    </source>
</evidence>
<organism evidence="4 5">
    <name type="scientific">Phellinidium pouzarii</name>
    <dbReference type="NCBI Taxonomy" id="167371"/>
    <lineage>
        <taxon>Eukaryota</taxon>
        <taxon>Fungi</taxon>
        <taxon>Dikarya</taxon>
        <taxon>Basidiomycota</taxon>
        <taxon>Agaricomycotina</taxon>
        <taxon>Agaricomycetes</taxon>
        <taxon>Hymenochaetales</taxon>
        <taxon>Hymenochaetaceae</taxon>
        <taxon>Phellinidium</taxon>
    </lineage>
</organism>
<evidence type="ECO:0000256" key="2">
    <source>
        <dbReference type="ARBA" id="ARBA00023242"/>
    </source>
</evidence>
<dbReference type="OrthoDB" id="2269373at2759"/>
<dbReference type="Proteomes" id="UP000308199">
    <property type="component" value="Unassembled WGS sequence"/>
</dbReference>
<comment type="subcellular location">
    <subcellularLocation>
        <location evidence="1">Nucleus</location>
    </subcellularLocation>
</comment>
<protein>
    <recommendedName>
        <fullName evidence="6">Zn(2)-C6 fungal-type domain-containing protein</fullName>
    </recommendedName>
</protein>
<evidence type="ECO:0000256" key="1">
    <source>
        <dbReference type="ARBA" id="ARBA00004123"/>
    </source>
</evidence>